<feature type="binding site" evidence="13">
    <location>
        <position position="223"/>
    </location>
    <ligand>
        <name>Fe cation</name>
        <dbReference type="ChEBI" id="CHEBI:24875"/>
        <label>2</label>
    </ligand>
</feature>
<feature type="binding site" evidence="13">
    <location>
        <position position="353"/>
    </location>
    <ligand>
        <name>Fe cation</name>
        <dbReference type="ChEBI" id="CHEBI:24875"/>
        <label>2</label>
    </ligand>
</feature>
<evidence type="ECO:0000256" key="3">
    <source>
        <dbReference type="ARBA" id="ARBA00022448"/>
    </source>
</evidence>
<feature type="binding site" evidence="13">
    <location>
        <position position="350"/>
    </location>
    <ligand>
        <name>Fe cation</name>
        <dbReference type="ChEBI" id="CHEBI:24875"/>
        <label>1</label>
    </ligand>
</feature>
<feature type="binding site" evidence="13">
    <location>
        <position position="162"/>
    </location>
    <ligand>
        <name>Fe cation</name>
        <dbReference type="ChEBI" id="CHEBI:24875"/>
        <label>1</label>
    </ligand>
</feature>
<dbReference type="CDD" id="cd01053">
    <property type="entry name" value="AOX"/>
    <property type="match status" value="1"/>
</dbReference>
<comment type="subcellular location">
    <subcellularLocation>
        <location evidence="1">Mitochondrion inner membrane</location>
        <topology evidence="1">Multi-pass membrane protein</topology>
        <orientation evidence="1">Matrix side</orientation>
    </subcellularLocation>
</comment>
<evidence type="ECO:0000256" key="7">
    <source>
        <dbReference type="ARBA" id="ARBA00022982"/>
    </source>
</evidence>
<feature type="binding site" evidence="13">
    <location>
        <position position="350"/>
    </location>
    <ligand>
        <name>Fe cation</name>
        <dbReference type="ChEBI" id="CHEBI:24875"/>
        <label>2</label>
    </ligand>
</feature>
<dbReference type="EC" id="1.-.-.-" evidence="14"/>
<dbReference type="GO" id="GO:0098803">
    <property type="term" value="C:respiratory chain complex"/>
    <property type="evidence" value="ECO:0007669"/>
    <property type="project" value="UniProtKB-UniRule"/>
</dbReference>
<accession>A0A3M9YKX6</accession>
<feature type="binding site" evidence="13">
    <location>
        <position position="223"/>
    </location>
    <ligand>
        <name>Fe cation</name>
        <dbReference type="ChEBI" id="CHEBI:24875"/>
        <label>1</label>
    </ligand>
</feature>
<gene>
    <name evidence="17" type="primary">AOX1_1</name>
    <name evidence="17" type="ORF">D7B24_000097</name>
</gene>
<dbReference type="GO" id="GO:0005743">
    <property type="term" value="C:mitochondrial inner membrane"/>
    <property type="evidence" value="ECO:0007669"/>
    <property type="project" value="UniProtKB-SubCell"/>
</dbReference>
<dbReference type="Proteomes" id="UP000267145">
    <property type="component" value="Unassembled WGS sequence"/>
</dbReference>
<feature type="binding site" evidence="13">
    <location>
        <position position="226"/>
    </location>
    <ligand>
        <name>Fe cation</name>
        <dbReference type="ChEBI" id="CHEBI:24875"/>
        <label>1</label>
    </ligand>
</feature>
<keyword evidence="4 14" id="KW-0679">Respiratory chain</keyword>
<evidence type="ECO:0000256" key="14">
    <source>
        <dbReference type="RuleBase" id="RU003779"/>
    </source>
</evidence>
<dbReference type="AlphaFoldDB" id="A0A3M9YKX6"/>
<feature type="binding site" evidence="13">
    <location>
        <position position="274"/>
    </location>
    <ligand>
        <name>Fe cation</name>
        <dbReference type="ChEBI" id="CHEBI:24875"/>
        <label>2</label>
    </ligand>
</feature>
<keyword evidence="10 13" id="KW-0408">Iron</keyword>
<dbReference type="GO" id="GO:0009916">
    <property type="term" value="F:alternative oxidase activity"/>
    <property type="evidence" value="ECO:0007669"/>
    <property type="project" value="UniProtKB-UniRule"/>
</dbReference>
<comment type="function">
    <text evidence="12">Catalyzes cyanide-resistant oxygen consumption. May increase respiration when the cytochrome respiratory pathway is restricted, or in response to low temperatures.</text>
</comment>
<evidence type="ECO:0000256" key="6">
    <source>
        <dbReference type="ARBA" id="ARBA00022723"/>
    </source>
</evidence>
<dbReference type="Pfam" id="PF01786">
    <property type="entry name" value="AOX"/>
    <property type="match status" value="2"/>
</dbReference>
<evidence type="ECO:0000256" key="2">
    <source>
        <dbReference type="ARBA" id="ARBA00008388"/>
    </source>
</evidence>
<keyword evidence="7 14" id="KW-0249">Electron transport</keyword>
<evidence type="ECO:0000256" key="10">
    <source>
        <dbReference type="ARBA" id="ARBA00023004"/>
    </source>
</evidence>
<feature type="transmembrane region" description="Helical" evidence="16">
    <location>
        <begin position="333"/>
        <end position="352"/>
    </location>
</feature>
<keyword evidence="11 14" id="KW-0472">Membrane</keyword>
<keyword evidence="6 13" id="KW-0479">Metal-binding</keyword>
<comment type="cofactor">
    <cofactor evidence="13 14">
        <name>Fe cation</name>
        <dbReference type="ChEBI" id="CHEBI:24875"/>
    </cofactor>
    <text evidence="13 14">Binds 2 iron ions per subunit.</text>
</comment>
<dbReference type="GO" id="GO:0010230">
    <property type="term" value="P:alternative respiration"/>
    <property type="evidence" value="ECO:0007669"/>
    <property type="project" value="TreeGrafter"/>
</dbReference>
<dbReference type="STRING" id="1051616.A0A3M9YKX6"/>
<evidence type="ECO:0000313" key="17">
    <source>
        <dbReference type="EMBL" id="RNJ61243.1"/>
    </source>
</evidence>
<feature type="compositionally biased region" description="Polar residues" evidence="15">
    <location>
        <begin position="360"/>
        <end position="373"/>
    </location>
</feature>
<dbReference type="InterPro" id="IPR002680">
    <property type="entry name" value="AOX"/>
</dbReference>
<dbReference type="EMBL" id="RBVV01000001">
    <property type="protein sequence ID" value="RNJ61243.1"/>
    <property type="molecule type" value="Genomic_DNA"/>
</dbReference>
<reference evidence="17 18" key="1">
    <citation type="submission" date="2018-10" db="EMBL/GenBank/DDBJ databases">
        <title>Genome sequence of Verticillium nonalfalfae VnAa140.</title>
        <authorList>
            <person name="Stajich J.E."/>
            <person name="Kasson M.T."/>
        </authorList>
    </citation>
    <scope>NUCLEOTIDE SEQUENCE [LARGE SCALE GENOMIC DNA]</scope>
    <source>
        <strain evidence="17 18">VnAa140</strain>
    </source>
</reference>
<evidence type="ECO:0000256" key="9">
    <source>
        <dbReference type="ARBA" id="ARBA00023002"/>
    </source>
</evidence>
<dbReference type="Gene3D" id="1.20.1260.140">
    <property type="entry name" value="Alternative oxidase"/>
    <property type="match status" value="2"/>
</dbReference>
<keyword evidence="3" id="KW-0813">Transport</keyword>
<evidence type="ECO:0000256" key="4">
    <source>
        <dbReference type="ARBA" id="ARBA00022660"/>
    </source>
</evidence>
<dbReference type="PANTHER" id="PTHR31803:SF3">
    <property type="entry name" value="ALTERNATIVE OXIDASE"/>
    <property type="match status" value="1"/>
</dbReference>
<dbReference type="PIRSF" id="PIRSF005229">
    <property type="entry name" value="AOX"/>
    <property type="match status" value="1"/>
</dbReference>
<keyword evidence="8 16" id="KW-1133">Transmembrane helix</keyword>
<evidence type="ECO:0000313" key="18">
    <source>
        <dbReference type="Proteomes" id="UP000267145"/>
    </source>
</evidence>
<evidence type="ECO:0000256" key="1">
    <source>
        <dbReference type="ARBA" id="ARBA00004292"/>
    </source>
</evidence>
<evidence type="ECO:0000256" key="16">
    <source>
        <dbReference type="SAM" id="Phobius"/>
    </source>
</evidence>
<comment type="similarity">
    <text evidence="2 14">Belongs to the alternative oxidase family.</text>
</comment>
<organism evidence="17 18">
    <name type="scientific">Verticillium nonalfalfae</name>
    <dbReference type="NCBI Taxonomy" id="1051616"/>
    <lineage>
        <taxon>Eukaryota</taxon>
        <taxon>Fungi</taxon>
        <taxon>Dikarya</taxon>
        <taxon>Ascomycota</taxon>
        <taxon>Pezizomycotina</taxon>
        <taxon>Sordariomycetes</taxon>
        <taxon>Hypocreomycetidae</taxon>
        <taxon>Glomerellales</taxon>
        <taxon>Plectosphaerellaceae</taxon>
        <taxon>Verticillium</taxon>
    </lineage>
</organism>
<dbReference type="InterPro" id="IPR038659">
    <property type="entry name" value="AOX_sf"/>
</dbReference>
<protein>
    <recommendedName>
        <fullName evidence="14">Alternative oxidase</fullName>
        <ecNumber evidence="14">1.-.-.-</ecNumber>
    </recommendedName>
</protein>
<feature type="transmembrane region" description="Helical" evidence="16">
    <location>
        <begin position="238"/>
        <end position="261"/>
    </location>
</feature>
<dbReference type="RefSeq" id="XP_028499401.1">
    <property type="nucleotide sequence ID" value="XM_028634361.1"/>
</dbReference>
<name>A0A3M9YKX6_9PEZI</name>
<keyword evidence="18" id="KW-1185">Reference proteome</keyword>
<sequence>MLSTRTSTKLCAPRQAAQLARAVALSSTSTSHIAFLGHPASLRTTTLYHPSSQRNFSSTPASRLRDFFPAKETEQIRKTAPAWPHEGYSEADMLAVVPGHRAPETWGDWAAWKFVRVARWTMDRATGLKPEQQVDKKNPTTAVVANEPLTEAQWLVRFIFLESIAGGTEPLPRIGMAWNDHQLTSNQTVPGMVAGMLRHLGSLRRMKRDNGWIETLLEESYNERMHLLTFMKMSEPGWFMKVMLIGAQGVFFNGMFLSYLVSPKITHRFVGYLEEEAVHTYSRCIREIEEGQLPKWSDPNFNIPDLAVQYWNIPEGKRTMRDLILYIRADGQYFLGAAVFANFLLTILAEAVHRGVNHTLSNLNQNEDPNPFTSEYKDGHKPAAALKPAGYERAEVI</sequence>
<evidence type="ECO:0000256" key="5">
    <source>
        <dbReference type="ARBA" id="ARBA00022692"/>
    </source>
</evidence>
<evidence type="ECO:0000256" key="13">
    <source>
        <dbReference type="PIRSR" id="PIRSR005229-1"/>
    </source>
</evidence>
<evidence type="ECO:0000256" key="11">
    <source>
        <dbReference type="ARBA" id="ARBA00023136"/>
    </source>
</evidence>
<feature type="region of interest" description="Disordered" evidence="15">
    <location>
        <begin position="360"/>
        <end position="380"/>
    </location>
</feature>
<dbReference type="GO" id="GO:0046872">
    <property type="term" value="F:metal ion binding"/>
    <property type="evidence" value="ECO:0007669"/>
    <property type="project" value="UniProtKB-UniRule"/>
</dbReference>
<evidence type="ECO:0000256" key="15">
    <source>
        <dbReference type="SAM" id="MobiDB-lite"/>
    </source>
</evidence>
<keyword evidence="9 14" id="KW-0560">Oxidoreductase</keyword>
<comment type="caution">
    <text evidence="17">The sequence shown here is derived from an EMBL/GenBank/DDBJ whole genome shotgun (WGS) entry which is preliminary data.</text>
</comment>
<dbReference type="PANTHER" id="PTHR31803">
    <property type="entry name" value="ALTERNATIVE OXIDASE"/>
    <property type="match status" value="1"/>
</dbReference>
<keyword evidence="5 14" id="KW-0812">Transmembrane</keyword>
<dbReference type="GeneID" id="39603786"/>
<evidence type="ECO:0000256" key="8">
    <source>
        <dbReference type="ARBA" id="ARBA00022989"/>
    </source>
</evidence>
<evidence type="ECO:0000256" key="12">
    <source>
        <dbReference type="ARBA" id="ARBA00025285"/>
    </source>
</evidence>
<proteinExistence type="inferred from homology"/>